<evidence type="ECO:0000313" key="1">
    <source>
        <dbReference type="EMBL" id="GIY57861.1"/>
    </source>
</evidence>
<dbReference type="AlphaFoldDB" id="A0AAV4UJC3"/>
<proteinExistence type="predicted"/>
<dbReference type="Proteomes" id="UP001054945">
    <property type="component" value="Unassembled WGS sequence"/>
</dbReference>
<keyword evidence="2" id="KW-1185">Reference proteome</keyword>
<dbReference type="EMBL" id="BPLR01012976">
    <property type="protein sequence ID" value="GIY57861.1"/>
    <property type="molecule type" value="Genomic_DNA"/>
</dbReference>
<accession>A0AAV4UJC3</accession>
<evidence type="ECO:0000313" key="2">
    <source>
        <dbReference type="Proteomes" id="UP001054945"/>
    </source>
</evidence>
<name>A0AAV4UJC3_CAEEX</name>
<protein>
    <submittedName>
        <fullName evidence="1">Uncharacterized protein</fullName>
    </submittedName>
</protein>
<reference evidence="1 2" key="1">
    <citation type="submission" date="2021-06" db="EMBL/GenBank/DDBJ databases">
        <title>Caerostris extrusa draft genome.</title>
        <authorList>
            <person name="Kono N."/>
            <person name="Arakawa K."/>
        </authorList>
    </citation>
    <scope>NUCLEOTIDE SEQUENCE [LARGE SCALE GENOMIC DNA]</scope>
</reference>
<comment type="caution">
    <text evidence="1">The sequence shown here is derived from an EMBL/GenBank/DDBJ whole genome shotgun (WGS) entry which is preliminary data.</text>
</comment>
<gene>
    <name evidence="1" type="ORF">CEXT_637791</name>
</gene>
<organism evidence="1 2">
    <name type="scientific">Caerostris extrusa</name>
    <name type="common">Bark spider</name>
    <name type="synonym">Caerostris bankana</name>
    <dbReference type="NCBI Taxonomy" id="172846"/>
    <lineage>
        <taxon>Eukaryota</taxon>
        <taxon>Metazoa</taxon>
        <taxon>Ecdysozoa</taxon>
        <taxon>Arthropoda</taxon>
        <taxon>Chelicerata</taxon>
        <taxon>Arachnida</taxon>
        <taxon>Araneae</taxon>
        <taxon>Araneomorphae</taxon>
        <taxon>Entelegynae</taxon>
        <taxon>Araneoidea</taxon>
        <taxon>Araneidae</taxon>
        <taxon>Caerostris</taxon>
    </lineage>
</organism>
<sequence>MSCEYFTGELYRLHVMRRRREHLKVPLEKKENHRKVGFNMIIFCHDGMFCITTTVEGKGTNLKGNANKVNKKRMNGAISRNCRASMLHANVIVPSPHGSFPWLCGGGGGRIY</sequence>